<evidence type="ECO:0000256" key="8">
    <source>
        <dbReference type="ARBA" id="ARBA00023136"/>
    </source>
</evidence>
<organism evidence="15 16">
    <name type="scientific">Scophthalmus maximus</name>
    <name type="common">Turbot</name>
    <name type="synonym">Psetta maxima</name>
    <dbReference type="NCBI Taxonomy" id="52904"/>
    <lineage>
        <taxon>Eukaryota</taxon>
        <taxon>Metazoa</taxon>
        <taxon>Chordata</taxon>
        <taxon>Craniata</taxon>
        <taxon>Vertebrata</taxon>
        <taxon>Euteleostomi</taxon>
        <taxon>Actinopterygii</taxon>
        <taxon>Neopterygii</taxon>
        <taxon>Teleostei</taxon>
        <taxon>Neoteleostei</taxon>
        <taxon>Acanthomorphata</taxon>
        <taxon>Carangaria</taxon>
        <taxon>Pleuronectiformes</taxon>
        <taxon>Pleuronectoidei</taxon>
        <taxon>Scophthalmidae</taxon>
        <taxon>Scophthalmus</taxon>
    </lineage>
</organism>
<dbReference type="PROSITE" id="PS00383">
    <property type="entry name" value="TYR_PHOSPHATASE_1"/>
    <property type="match status" value="1"/>
</dbReference>
<keyword evidence="6" id="KW-0904">Protein phosphatase</keyword>
<sequence>MLLEEVAQLQQRQNGTNSTTASGQTAVLSNSARHRLLLCVFWTLLWGVTGSIPSTPNTAQTAIATPTDATEAETTSTLLTIPMTTIPTTKPPPGDAKDFELVGQNETSVTLQWKKVENILTYTLVFPGREINITALVEAELVRQVTSGLTSGTLYNFTLFTVSENVRSSGVNLIAVTVPRNTEEIKSVGQNETSVTLQWKKVEHILTYTLGFSGGEINVTALVEDELVTHTIPDLSSGTEYSFSLVTVFASVKSSGVNHTAVTVPLAVSSVSVTERTVTTVTLKWQDVGKGWSYLLQINGMDVTPDVSQSFVSYPVTSLEPGTEYRFSVITMFSGLNSTAYEGFTVTAIDCTSVTWHVTNSSIQGMVQGLFSNATATYKEIHVSPGGSNVSFTDLYPGATYEVSLVYERNSTRFDQCRHSLTILPPSLSARCEYRDAGYSIFLVWNKPDGVWTAVEVNVTGQTHLVPEDGKQHVEISGFHPARTYAVSLSSLSGTERSYEPFVFLCSTDPRGVIAGSVVTLLLFGVVVCLVVFILFHRPHLIRKTPFYSGSKLSSKRYRTISVAEFPGHFSQLSVDSNRGFGQEYESLAPVGTKQKQKAADLPENNVKNRFSNVLPYDWCRVKLTTSRSEGNSDYINASFIPGHRSRREYIATQGPLPSTVNDFWTMVWEQRVKGIVMVTNCIEGGRTKCEQYWPEDSNPGLYQELLITLRSKEQEPYWILREFIVKHRYTSEERTVKHFHFTAWPDHGVPQGTKALIQFRRIMRWHMEREGVGAPTVVHCSAGVGRTGTIIALDVLLQQLDQKRAVSVGAFVHKLRLSRPHMVQTETQYVFLHQCIMDCLQQDEKTEDNYNLDLIYVNATVLQEFR</sequence>
<dbReference type="FunFam" id="3.90.190.10:FF:000009">
    <property type="entry name" value="Receptor-type tyrosine-protein phosphatase beta"/>
    <property type="match status" value="1"/>
</dbReference>
<dbReference type="SMART" id="SM00404">
    <property type="entry name" value="PTPc_motif"/>
    <property type="match status" value="1"/>
</dbReference>
<keyword evidence="8 11" id="KW-0472">Membrane</keyword>
<keyword evidence="5" id="KW-0378">Hydrolase</keyword>
<protein>
    <recommendedName>
        <fullName evidence="2">protein-tyrosine-phosphatase</fullName>
        <ecNumber evidence="2">3.1.3.48</ecNumber>
    </recommendedName>
</protein>
<evidence type="ECO:0000256" key="5">
    <source>
        <dbReference type="ARBA" id="ARBA00022801"/>
    </source>
</evidence>
<comment type="subcellular location">
    <subcellularLocation>
        <location evidence="1">Membrane</location>
        <topology evidence="1">Single-pass type I membrane protein</topology>
    </subcellularLocation>
</comment>
<reference evidence="15" key="1">
    <citation type="submission" date="2023-05" db="EMBL/GenBank/DDBJ databases">
        <title>High-quality long-read genome of Scophthalmus maximus.</title>
        <authorList>
            <person name="Lien S."/>
            <person name="Martinez P."/>
        </authorList>
    </citation>
    <scope>NUCLEOTIDE SEQUENCE [LARGE SCALE GENOMIC DNA]</scope>
</reference>
<dbReference type="InterPro" id="IPR029021">
    <property type="entry name" value="Prot-tyrosine_phosphatase-like"/>
</dbReference>
<dbReference type="SUPFAM" id="SSF49265">
    <property type="entry name" value="Fibronectin type III"/>
    <property type="match status" value="2"/>
</dbReference>
<feature type="domain" description="Fibronectin type-III" evidence="14">
    <location>
        <begin position="178"/>
        <end position="267"/>
    </location>
</feature>
<keyword evidence="4" id="KW-0732">Signal</keyword>
<dbReference type="Gene3D" id="2.60.40.10">
    <property type="entry name" value="Immunoglobulins"/>
    <property type="match status" value="3"/>
</dbReference>
<evidence type="ECO:0000256" key="2">
    <source>
        <dbReference type="ARBA" id="ARBA00013064"/>
    </source>
</evidence>
<evidence type="ECO:0000259" key="14">
    <source>
        <dbReference type="PROSITE" id="PS50853"/>
    </source>
</evidence>
<dbReference type="Gene3D" id="3.90.190.10">
    <property type="entry name" value="Protein tyrosine phosphatase superfamily"/>
    <property type="match status" value="1"/>
</dbReference>
<dbReference type="PRINTS" id="PR00700">
    <property type="entry name" value="PRTYPHPHTASE"/>
</dbReference>
<evidence type="ECO:0000259" key="13">
    <source>
        <dbReference type="PROSITE" id="PS50056"/>
    </source>
</evidence>
<reference evidence="15" key="2">
    <citation type="submission" date="2025-08" db="UniProtKB">
        <authorList>
            <consortium name="Ensembl"/>
        </authorList>
    </citation>
    <scope>IDENTIFICATION</scope>
</reference>
<dbReference type="InterPro" id="IPR016130">
    <property type="entry name" value="Tyr_Pase_AS"/>
</dbReference>
<dbReference type="PROSITE" id="PS50853">
    <property type="entry name" value="FN3"/>
    <property type="match status" value="1"/>
</dbReference>
<feature type="domain" description="Tyrosine specific protein phosphatases" evidence="13">
    <location>
        <begin position="758"/>
        <end position="831"/>
    </location>
</feature>
<dbReference type="SUPFAM" id="SSF52799">
    <property type="entry name" value="(Phosphotyrosine protein) phosphatases II"/>
    <property type="match status" value="1"/>
</dbReference>
<dbReference type="Pfam" id="PF00041">
    <property type="entry name" value="fn3"/>
    <property type="match status" value="1"/>
</dbReference>
<evidence type="ECO:0000256" key="6">
    <source>
        <dbReference type="ARBA" id="ARBA00022912"/>
    </source>
</evidence>
<evidence type="ECO:0000256" key="9">
    <source>
        <dbReference type="ARBA" id="ARBA00023180"/>
    </source>
</evidence>
<dbReference type="InterPro" id="IPR036116">
    <property type="entry name" value="FN3_sf"/>
</dbReference>
<dbReference type="Pfam" id="PF00102">
    <property type="entry name" value="Y_phosphatase"/>
    <property type="match status" value="1"/>
</dbReference>
<dbReference type="InterPro" id="IPR003595">
    <property type="entry name" value="Tyr_Pase_cat"/>
</dbReference>
<accession>A0A8D3AXU5</accession>
<dbReference type="InterPro" id="IPR050713">
    <property type="entry name" value="RTP_Phos/Ushers"/>
</dbReference>
<dbReference type="SMART" id="SM00060">
    <property type="entry name" value="FN3"/>
    <property type="match status" value="5"/>
</dbReference>
<dbReference type="CDD" id="cd00063">
    <property type="entry name" value="FN3"/>
    <property type="match status" value="1"/>
</dbReference>
<dbReference type="GeneTree" id="ENSGT00940000165368"/>
<evidence type="ECO:0000313" key="15">
    <source>
        <dbReference type="Ensembl" id="ENSSMAP00000025286.2"/>
    </source>
</evidence>
<dbReference type="InterPro" id="IPR000387">
    <property type="entry name" value="Tyr_Pase_dom"/>
</dbReference>
<dbReference type="InterPro" id="IPR003961">
    <property type="entry name" value="FN3_dom"/>
</dbReference>
<dbReference type="AlphaFoldDB" id="A0A8D3AXU5"/>
<evidence type="ECO:0000256" key="1">
    <source>
        <dbReference type="ARBA" id="ARBA00004479"/>
    </source>
</evidence>
<keyword evidence="9" id="KW-0325">Glycoprotein</keyword>
<evidence type="ECO:0000259" key="12">
    <source>
        <dbReference type="PROSITE" id="PS50055"/>
    </source>
</evidence>
<evidence type="ECO:0000256" key="7">
    <source>
        <dbReference type="ARBA" id="ARBA00022989"/>
    </source>
</evidence>
<dbReference type="PANTHER" id="PTHR46957:SF10">
    <property type="entry name" value="PROTEIN TYROSINE PHOSPHATASE, RECEPTOR TYPE, H"/>
    <property type="match status" value="1"/>
</dbReference>
<dbReference type="SMART" id="SM00194">
    <property type="entry name" value="PTPc"/>
    <property type="match status" value="1"/>
</dbReference>
<dbReference type="PANTHER" id="PTHR46957">
    <property type="entry name" value="CYTOKINE RECEPTOR"/>
    <property type="match status" value="1"/>
</dbReference>
<dbReference type="InterPro" id="IPR013783">
    <property type="entry name" value="Ig-like_fold"/>
</dbReference>
<dbReference type="GO" id="GO:0004725">
    <property type="term" value="F:protein tyrosine phosphatase activity"/>
    <property type="evidence" value="ECO:0007669"/>
    <property type="project" value="UniProtKB-EC"/>
</dbReference>
<keyword evidence="3 11" id="KW-0812">Transmembrane</keyword>
<keyword evidence="7 11" id="KW-1133">Transmembrane helix</keyword>
<evidence type="ECO:0000256" key="3">
    <source>
        <dbReference type="ARBA" id="ARBA00022692"/>
    </source>
</evidence>
<gene>
    <name evidence="15" type="primary">LOC118287412</name>
</gene>
<evidence type="ECO:0000256" key="11">
    <source>
        <dbReference type="SAM" id="Phobius"/>
    </source>
</evidence>
<dbReference type="Proteomes" id="UP000694558">
    <property type="component" value="Chromosome 18"/>
</dbReference>
<evidence type="ECO:0000256" key="4">
    <source>
        <dbReference type="ARBA" id="ARBA00022729"/>
    </source>
</evidence>
<dbReference type="Ensembl" id="ENSSMAT00000025587.2">
    <property type="protein sequence ID" value="ENSSMAP00000025286.2"/>
    <property type="gene ID" value="ENSSMAG00000015478.2"/>
</dbReference>
<dbReference type="GO" id="GO:0016020">
    <property type="term" value="C:membrane"/>
    <property type="evidence" value="ECO:0007669"/>
    <property type="project" value="UniProtKB-SubCell"/>
</dbReference>
<dbReference type="EC" id="3.1.3.48" evidence="2"/>
<dbReference type="InterPro" id="IPR000242">
    <property type="entry name" value="PTP_cat"/>
</dbReference>
<dbReference type="PROSITE" id="PS50056">
    <property type="entry name" value="TYR_PHOSPHATASE_2"/>
    <property type="match status" value="1"/>
</dbReference>
<feature type="domain" description="Tyrosine-protein phosphatase" evidence="12">
    <location>
        <begin position="581"/>
        <end position="840"/>
    </location>
</feature>
<proteinExistence type="predicted"/>
<name>A0A8D3AXU5_SCOMX</name>
<evidence type="ECO:0000313" key="16">
    <source>
        <dbReference type="Proteomes" id="UP000694558"/>
    </source>
</evidence>
<feature type="transmembrane region" description="Helical" evidence="11">
    <location>
        <begin position="513"/>
        <end position="536"/>
    </location>
</feature>
<dbReference type="PROSITE" id="PS50055">
    <property type="entry name" value="TYR_PHOSPHATASE_PTP"/>
    <property type="match status" value="1"/>
</dbReference>
<comment type="catalytic activity">
    <reaction evidence="10">
        <text>O-phospho-L-tyrosyl-[protein] + H2O = L-tyrosyl-[protein] + phosphate</text>
        <dbReference type="Rhea" id="RHEA:10684"/>
        <dbReference type="Rhea" id="RHEA-COMP:10136"/>
        <dbReference type="Rhea" id="RHEA-COMP:20101"/>
        <dbReference type="ChEBI" id="CHEBI:15377"/>
        <dbReference type="ChEBI" id="CHEBI:43474"/>
        <dbReference type="ChEBI" id="CHEBI:46858"/>
        <dbReference type="ChEBI" id="CHEBI:61978"/>
        <dbReference type="EC" id="3.1.3.48"/>
    </reaction>
</comment>
<evidence type="ECO:0000256" key="10">
    <source>
        <dbReference type="ARBA" id="ARBA00051722"/>
    </source>
</evidence>